<name>X0ZBU4_9ZZZZ</name>
<dbReference type="EMBL" id="BART01007975">
    <property type="protein sequence ID" value="GAG66684.1"/>
    <property type="molecule type" value="Genomic_DNA"/>
</dbReference>
<organism evidence="1">
    <name type="scientific">marine sediment metagenome</name>
    <dbReference type="NCBI Taxonomy" id="412755"/>
    <lineage>
        <taxon>unclassified sequences</taxon>
        <taxon>metagenomes</taxon>
        <taxon>ecological metagenomes</taxon>
    </lineage>
</organism>
<accession>X0ZBU4</accession>
<sequence>YGLDLSRKFYTSKDFELMDAFFEIDLNFRRLFKNSR</sequence>
<evidence type="ECO:0000313" key="1">
    <source>
        <dbReference type="EMBL" id="GAG66684.1"/>
    </source>
</evidence>
<dbReference type="AlphaFoldDB" id="X0ZBU4"/>
<feature type="non-terminal residue" evidence="1">
    <location>
        <position position="1"/>
    </location>
</feature>
<comment type="caution">
    <text evidence="1">The sequence shown here is derived from an EMBL/GenBank/DDBJ whole genome shotgun (WGS) entry which is preliminary data.</text>
</comment>
<proteinExistence type="predicted"/>
<gene>
    <name evidence="1" type="ORF">S01H4_18033</name>
</gene>
<protein>
    <submittedName>
        <fullName evidence="1">Uncharacterized protein</fullName>
    </submittedName>
</protein>
<reference evidence="1" key="1">
    <citation type="journal article" date="2014" name="Front. Microbiol.">
        <title>High frequency of phylogenetically diverse reductive dehalogenase-homologous genes in deep subseafloor sedimentary metagenomes.</title>
        <authorList>
            <person name="Kawai M."/>
            <person name="Futagami T."/>
            <person name="Toyoda A."/>
            <person name="Takaki Y."/>
            <person name="Nishi S."/>
            <person name="Hori S."/>
            <person name="Arai W."/>
            <person name="Tsubouchi T."/>
            <person name="Morono Y."/>
            <person name="Uchiyama I."/>
            <person name="Ito T."/>
            <person name="Fujiyama A."/>
            <person name="Inagaki F."/>
            <person name="Takami H."/>
        </authorList>
    </citation>
    <scope>NUCLEOTIDE SEQUENCE</scope>
    <source>
        <strain evidence="1">Expedition CK06-06</strain>
    </source>
</reference>